<evidence type="ECO:0000313" key="2">
    <source>
        <dbReference type="EMBL" id="KAF4376845.1"/>
    </source>
</evidence>
<keyword evidence="3" id="KW-1185">Reference proteome</keyword>
<proteinExistence type="predicted"/>
<gene>
    <name evidence="2" type="ORF">G4B88_015789</name>
</gene>
<feature type="compositionally biased region" description="Low complexity" evidence="1">
    <location>
        <begin position="121"/>
        <end position="137"/>
    </location>
</feature>
<feature type="compositionally biased region" description="Polar residues" evidence="1">
    <location>
        <begin position="93"/>
        <end position="111"/>
    </location>
</feature>
<evidence type="ECO:0000313" key="3">
    <source>
        <dbReference type="Proteomes" id="UP000583929"/>
    </source>
</evidence>
<organism evidence="2 3">
    <name type="scientific">Cannabis sativa</name>
    <name type="common">Hemp</name>
    <name type="synonym">Marijuana</name>
    <dbReference type="NCBI Taxonomy" id="3483"/>
    <lineage>
        <taxon>Eukaryota</taxon>
        <taxon>Viridiplantae</taxon>
        <taxon>Streptophyta</taxon>
        <taxon>Embryophyta</taxon>
        <taxon>Tracheophyta</taxon>
        <taxon>Spermatophyta</taxon>
        <taxon>Magnoliopsida</taxon>
        <taxon>eudicotyledons</taxon>
        <taxon>Gunneridae</taxon>
        <taxon>Pentapetalae</taxon>
        <taxon>rosids</taxon>
        <taxon>fabids</taxon>
        <taxon>Rosales</taxon>
        <taxon>Cannabaceae</taxon>
        <taxon>Cannabis</taxon>
    </lineage>
</organism>
<dbReference type="AlphaFoldDB" id="A0A7J6G1I4"/>
<evidence type="ECO:0000256" key="1">
    <source>
        <dbReference type="SAM" id="MobiDB-lite"/>
    </source>
</evidence>
<protein>
    <recommendedName>
        <fullName evidence="4">Retrotransposon Copia-like N-terminal domain-containing protein</fullName>
    </recommendedName>
</protein>
<feature type="region of interest" description="Disordered" evidence="1">
    <location>
        <begin position="90"/>
        <end position="139"/>
    </location>
</feature>
<feature type="region of interest" description="Disordered" evidence="1">
    <location>
        <begin position="1"/>
        <end position="22"/>
    </location>
</feature>
<evidence type="ECO:0008006" key="4">
    <source>
        <dbReference type="Google" id="ProtNLM"/>
    </source>
</evidence>
<feature type="compositionally biased region" description="Polar residues" evidence="1">
    <location>
        <begin position="1"/>
        <end position="15"/>
    </location>
</feature>
<sequence length="149" mass="15814">METPTSAEKSSTNEPAVTMTALPSEPVIPVPNTISSPFQSLAPLTIKLDRTNYPYWKSQVLPALRAYDLEGYILGTKLCPPQFVDNIIGGSIPASSYDDSTPRLTTDTPHCSTSPAPDPSSPSSGSASSSDQPTSPQALYTSVILKLEN</sequence>
<reference evidence="2 3" key="1">
    <citation type="journal article" date="2020" name="bioRxiv">
        <title>Sequence and annotation of 42 cannabis genomes reveals extensive copy number variation in cannabinoid synthesis and pathogen resistance genes.</title>
        <authorList>
            <person name="Mckernan K.J."/>
            <person name="Helbert Y."/>
            <person name="Kane L.T."/>
            <person name="Ebling H."/>
            <person name="Zhang L."/>
            <person name="Liu B."/>
            <person name="Eaton Z."/>
            <person name="Mclaughlin S."/>
            <person name="Kingan S."/>
            <person name="Baybayan P."/>
            <person name="Concepcion G."/>
            <person name="Jordan M."/>
            <person name="Riva A."/>
            <person name="Barbazuk W."/>
            <person name="Harkins T."/>
        </authorList>
    </citation>
    <scope>NUCLEOTIDE SEQUENCE [LARGE SCALE GENOMIC DNA]</scope>
    <source>
        <strain evidence="3">cv. Jamaican Lion 4</strain>
        <tissue evidence="2">Leaf</tissue>
    </source>
</reference>
<dbReference type="EMBL" id="JAATIQ010000152">
    <property type="protein sequence ID" value="KAF4376845.1"/>
    <property type="molecule type" value="Genomic_DNA"/>
</dbReference>
<comment type="caution">
    <text evidence="2">The sequence shown here is derived from an EMBL/GenBank/DDBJ whole genome shotgun (WGS) entry which is preliminary data.</text>
</comment>
<dbReference type="Proteomes" id="UP000583929">
    <property type="component" value="Unassembled WGS sequence"/>
</dbReference>
<accession>A0A7J6G1I4</accession>
<name>A0A7J6G1I4_CANSA</name>